<evidence type="ECO:0008006" key="4">
    <source>
        <dbReference type="Google" id="ProtNLM"/>
    </source>
</evidence>
<evidence type="ECO:0000313" key="2">
    <source>
        <dbReference type="EMBL" id="PGG96751.1"/>
    </source>
</evidence>
<dbReference type="OrthoDB" id="2156052at2759"/>
<proteinExistence type="predicted"/>
<feature type="region of interest" description="Disordered" evidence="1">
    <location>
        <begin position="36"/>
        <end position="75"/>
    </location>
</feature>
<reference evidence="2 3" key="1">
    <citation type="submission" date="2017-10" db="EMBL/GenBank/DDBJ databases">
        <title>Comparative genomics in systemic dimorphic fungi from Ajellomycetaceae.</title>
        <authorList>
            <person name="Munoz J.F."/>
            <person name="Mcewen J.G."/>
            <person name="Clay O.K."/>
            <person name="Cuomo C.A."/>
        </authorList>
    </citation>
    <scope>NUCLEOTIDE SEQUENCE [LARGE SCALE GENOMIC DNA]</scope>
    <source>
        <strain evidence="2 3">UAMH7299</strain>
    </source>
</reference>
<dbReference type="AlphaFoldDB" id="A0A2B7WJR6"/>
<gene>
    <name evidence="2" type="ORF">AJ80_09795</name>
</gene>
<dbReference type="Proteomes" id="UP000224634">
    <property type="component" value="Unassembled WGS sequence"/>
</dbReference>
<evidence type="ECO:0000313" key="3">
    <source>
        <dbReference type="Proteomes" id="UP000224634"/>
    </source>
</evidence>
<sequence>MSEFKGKAPNIVRSFNLQVRPTGRSRCNKNETLAYAYSDDDSSSETELGDKETPVRVNRTAPTLVEASTNSPISSRTRNRTREYCTQACLLGLVRRTALDEDCLNGSAHRAGGHGRQHRISVKPFRSLVQAQLDWTLDQDCEPLWSKVQEGICSESRWRRTGILLWVKGRYQWSWLSPDLSREILCSVEEIRREVEHNNLRELNILWNREHRRVMLIDLEHSRLLAPTRRPPLQGLSPNKKRQQPFGDGKICRQRQRSMEGTYQRG</sequence>
<comment type="caution">
    <text evidence="2">The sequence shown here is derived from an EMBL/GenBank/DDBJ whole genome shotgun (WGS) entry which is preliminary data.</text>
</comment>
<feature type="compositionally biased region" description="Polar residues" evidence="1">
    <location>
        <begin position="66"/>
        <end position="75"/>
    </location>
</feature>
<keyword evidence="3" id="KW-1185">Reference proteome</keyword>
<dbReference type="STRING" id="1447883.A0A2B7WJR6"/>
<feature type="region of interest" description="Disordered" evidence="1">
    <location>
        <begin position="228"/>
        <end position="266"/>
    </location>
</feature>
<organism evidence="2 3">
    <name type="scientific">Polytolypa hystricis (strain UAMH7299)</name>
    <dbReference type="NCBI Taxonomy" id="1447883"/>
    <lineage>
        <taxon>Eukaryota</taxon>
        <taxon>Fungi</taxon>
        <taxon>Dikarya</taxon>
        <taxon>Ascomycota</taxon>
        <taxon>Pezizomycotina</taxon>
        <taxon>Eurotiomycetes</taxon>
        <taxon>Eurotiomycetidae</taxon>
        <taxon>Onygenales</taxon>
        <taxon>Onygenales incertae sedis</taxon>
        <taxon>Polytolypa</taxon>
    </lineage>
</organism>
<dbReference type="EMBL" id="PDNA01000346">
    <property type="protein sequence ID" value="PGG96751.1"/>
    <property type="molecule type" value="Genomic_DNA"/>
</dbReference>
<protein>
    <recommendedName>
        <fullName evidence="4">Protein kinase domain-containing protein</fullName>
    </recommendedName>
</protein>
<evidence type="ECO:0000256" key="1">
    <source>
        <dbReference type="SAM" id="MobiDB-lite"/>
    </source>
</evidence>
<accession>A0A2B7WJR6</accession>
<name>A0A2B7WJR6_POLH7</name>